<dbReference type="Proteomes" id="UP000799753">
    <property type="component" value="Unassembled WGS sequence"/>
</dbReference>
<gene>
    <name evidence="1" type="ORF">P280DRAFT_44761</name>
</gene>
<organism evidence="1 2">
    <name type="scientific">Massarina eburnea CBS 473.64</name>
    <dbReference type="NCBI Taxonomy" id="1395130"/>
    <lineage>
        <taxon>Eukaryota</taxon>
        <taxon>Fungi</taxon>
        <taxon>Dikarya</taxon>
        <taxon>Ascomycota</taxon>
        <taxon>Pezizomycotina</taxon>
        <taxon>Dothideomycetes</taxon>
        <taxon>Pleosporomycetidae</taxon>
        <taxon>Pleosporales</taxon>
        <taxon>Massarineae</taxon>
        <taxon>Massarinaceae</taxon>
        <taxon>Massarina</taxon>
    </lineage>
</organism>
<accession>A0A6A6RWZ2</accession>
<name>A0A6A6RWZ2_9PLEO</name>
<evidence type="ECO:0000313" key="1">
    <source>
        <dbReference type="EMBL" id="KAF2639667.1"/>
    </source>
</evidence>
<keyword evidence="2" id="KW-1185">Reference proteome</keyword>
<reference evidence="1" key="1">
    <citation type="journal article" date="2020" name="Stud. Mycol.">
        <title>101 Dothideomycetes genomes: a test case for predicting lifestyles and emergence of pathogens.</title>
        <authorList>
            <person name="Haridas S."/>
            <person name="Albert R."/>
            <person name="Binder M."/>
            <person name="Bloem J."/>
            <person name="Labutti K."/>
            <person name="Salamov A."/>
            <person name="Andreopoulos B."/>
            <person name="Baker S."/>
            <person name="Barry K."/>
            <person name="Bills G."/>
            <person name="Bluhm B."/>
            <person name="Cannon C."/>
            <person name="Castanera R."/>
            <person name="Culley D."/>
            <person name="Daum C."/>
            <person name="Ezra D."/>
            <person name="Gonzalez J."/>
            <person name="Henrissat B."/>
            <person name="Kuo A."/>
            <person name="Liang C."/>
            <person name="Lipzen A."/>
            <person name="Lutzoni F."/>
            <person name="Magnuson J."/>
            <person name="Mondo S."/>
            <person name="Nolan M."/>
            <person name="Ohm R."/>
            <person name="Pangilinan J."/>
            <person name="Park H.-J."/>
            <person name="Ramirez L."/>
            <person name="Alfaro M."/>
            <person name="Sun H."/>
            <person name="Tritt A."/>
            <person name="Yoshinaga Y."/>
            <person name="Zwiers L.-H."/>
            <person name="Turgeon B."/>
            <person name="Goodwin S."/>
            <person name="Spatafora J."/>
            <person name="Crous P."/>
            <person name="Grigoriev I."/>
        </authorList>
    </citation>
    <scope>NUCLEOTIDE SEQUENCE</scope>
    <source>
        <strain evidence="1">CBS 473.64</strain>
    </source>
</reference>
<evidence type="ECO:0000313" key="2">
    <source>
        <dbReference type="Proteomes" id="UP000799753"/>
    </source>
</evidence>
<dbReference type="EMBL" id="MU006786">
    <property type="protein sequence ID" value="KAF2639667.1"/>
    <property type="molecule type" value="Genomic_DNA"/>
</dbReference>
<proteinExistence type="predicted"/>
<protein>
    <submittedName>
        <fullName evidence="1">Uncharacterized protein</fullName>
    </submittedName>
</protein>
<sequence length="156" mass="16704">MVFILQTPPHIPIVPPHLLESPALKLPWYCIDPHPTTTLPSAQPTSTPKLPTHVPTIPLIRRPTPLPSEPDLSLPAESLFSPTANHVRSVKAPDLASKKAPTESQTTCANVGLFGASRGSSSTWLDLARPSSGRISVEGSDWFGTRVPGPKLELEG</sequence>
<dbReference type="AlphaFoldDB" id="A0A6A6RWZ2"/>